<comment type="caution">
    <text evidence="11">The sequence shown here is derived from an EMBL/GenBank/DDBJ whole genome shotgun (WGS) entry which is preliminary data.</text>
</comment>
<evidence type="ECO:0000256" key="1">
    <source>
        <dbReference type="ARBA" id="ARBA00004651"/>
    </source>
</evidence>
<dbReference type="Proteomes" id="UP000037939">
    <property type="component" value="Unassembled WGS sequence"/>
</dbReference>
<dbReference type="SMART" id="SM00283">
    <property type="entry name" value="MA"/>
    <property type="match status" value="1"/>
</dbReference>
<dbReference type="PRINTS" id="PR00260">
    <property type="entry name" value="CHEMTRNSDUCR"/>
</dbReference>
<evidence type="ECO:0000313" key="11">
    <source>
        <dbReference type="EMBL" id="KPC55197.1"/>
    </source>
</evidence>
<feature type="transmembrane region" description="Helical" evidence="9">
    <location>
        <begin position="181"/>
        <end position="202"/>
    </location>
</feature>
<dbReference type="PANTHER" id="PTHR32089">
    <property type="entry name" value="METHYL-ACCEPTING CHEMOTAXIS PROTEIN MCPB"/>
    <property type="match status" value="1"/>
</dbReference>
<keyword evidence="5 9" id="KW-0472">Membrane</keyword>
<keyword evidence="12" id="KW-1185">Reference proteome</keyword>
<evidence type="ECO:0000256" key="3">
    <source>
        <dbReference type="ARBA" id="ARBA00022692"/>
    </source>
</evidence>
<dbReference type="SUPFAM" id="SSF58104">
    <property type="entry name" value="Methyl-accepting chemotaxis protein (MCP) signaling domain"/>
    <property type="match status" value="1"/>
</dbReference>
<evidence type="ECO:0000256" key="6">
    <source>
        <dbReference type="ARBA" id="ARBA00023224"/>
    </source>
</evidence>
<accession>A0A0N0XLH1</accession>
<proteinExistence type="inferred from homology"/>
<sequence>MKLSTRLAFIVGSAIAGLLLLALFALQTLHTTMLADRHEEIRAVLGLARQQVSLFQTLEKDGKLSHEEAQARALQALSGLRDGKLYLWARSKDAVGLVHPNPDVIGKVDWGAPVASGRRNFEEYLYQLQNTDFAFFNDMSKRAADSPLAPKINGVTQVAGWGWLIGFGVFVDDIDQAWWQLVWHFLLIGGVALAAVTGLAVVMSRRIYFQLGGEPDYARAVALAIAGGDLSHPVDLRGGRESVLGAIAAMQSGLRDMIHGIQQGEAALSDAARSLSNEMSHIHLSSRQSSDATASTAAAIEQMSVSIDQISISARETEKNSAHTTELADQGGDLVAHVAAQIGELLGDVTCAAELITGLAERSREIEGMSAQIKEIANQTNLLALNAAIEAARAGEQGRGFTVVADEVRKLAERTTQATTQINSMVHRIRSDTADAVKSMQAVTPLVTGSVNMARNAASALQQINDGANASLQRVRDVANAAAEQSLASNTVANNVEKIAQMVESAVTSVHAANQNVDMLKQLAAALHQSVARFTL</sequence>
<evidence type="ECO:0000256" key="2">
    <source>
        <dbReference type="ARBA" id="ARBA00022475"/>
    </source>
</evidence>
<dbReference type="Gene3D" id="3.30.450.20">
    <property type="entry name" value="PAS domain"/>
    <property type="match status" value="1"/>
</dbReference>
<dbReference type="FunFam" id="1.10.287.950:FF:000001">
    <property type="entry name" value="Methyl-accepting chemotaxis sensory transducer"/>
    <property type="match status" value="1"/>
</dbReference>
<evidence type="ECO:0000256" key="4">
    <source>
        <dbReference type="ARBA" id="ARBA00022989"/>
    </source>
</evidence>
<dbReference type="PROSITE" id="PS50111">
    <property type="entry name" value="CHEMOTAXIS_TRANSDUC_2"/>
    <property type="match status" value="1"/>
</dbReference>
<dbReference type="Pfam" id="PF00015">
    <property type="entry name" value="MCPsignal"/>
    <property type="match status" value="1"/>
</dbReference>
<dbReference type="GO" id="GO:0006935">
    <property type="term" value="P:chemotaxis"/>
    <property type="evidence" value="ECO:0007669"/>
    <property type="project" value="InterPro"/>
</dbReference>
<dbReference type="STRING" id="857265.WG78_01025"/>
<dbReference type="EMBL" id="LAQT01000001">
    <property type="protein sequence ID" value="KPC55197.1"/>
    <property type="molecule type" value="Genomic_DNA"/>
</dbReference>
<evidence type="ECO:0000256" key="8">
    <source>
        <dbReference type="PROSITE-ProRule" id="PRU00284"/>
    </source>
</evidence>
<dbReference type="GO" id="GO:0004888">
    <property type="term" value="F:transmembrane signaling receptor activity"/>
    <property type="evidence" value="ECO:0007669"/>
    <property type="project" value="InterPro"/>
</dbReference>
<dbReference type="RefSeq" id="WP_201782309.1">
    <property type="nucleotide sequence ID" value="NZ_LAQT01000001.1"/>
</dbReference>
<dbReference type="InterPro" id="IPR004089">
    <property type="entry name" value="MCPsignal_dom"/>
</dbReference>
<dbReference type="SMART" id="SM01049">
    <property type="entry name" value="Cache_2"/>
    <property type="match status" value="1"/>
</dbReference>
<evidence type="ECO:0000256" key="7">
    <source>
        <dbReference type="ARBA" id="ARBA00029447"/>
    </source>
</evidence>
<protein>
    <submittedName>
        <fullName evidence="11">Methyl-accepting chemotaxis protein 4</fullName>
    </submittedName>
</protein>
<dbReference type="Pfam" id="PF17200">
    <property type="entry name" value="sCache_2"/>
    <property type="match status" value="1"/>
</dbReference>
<evidence type="ECO:0000259" key="10">
    <source>
        <dbReference type="PROSITE" id="PS50111"/>
    </source>
</evidence>
<dbReference type="InterPro" id="IPR033480">
    <property type="entry name" value="sCache_2"/>
</dbReference>
<reference evidence="11 12" key="1">
    <citation type="submission" date="2015-07" db="EMBL/GenBank/DDBJ databases">
        <title>Draft genome sequence of the Amantichitinum ursilacus IGB-41, a new chitin-degrading bacterium.</title>
        <authorList>
            <person name="Kirstahler P."/>
            <person name="Guenther M."/>
            <person name="Grumaz C."/>
            <person name="Rupp S."/>
            <person name="Zibek S."/>
            <person name="Sohn K."/>
        </authorList>
    </citation>
    <scope>NUCLEOTIDE SEQUENCE [LARGE SCALE GENOMIC DNA]</scope>
    <source>
        <strain evidence="11 12">IGB-41</strain>
    </source>
</reference>
<comment type="similarity">
    <text evidence="7">Belongs to the methyl-accepting chemotaxis (MCP) protein family.</text>
</comment>
<dbReference type="GO" id="GO:0005886">
    <property type="term" value="C:plasma membrane"/>
    <property type="evidence" value="ECO:0007669"/>
    <property type="project" value="UniProtKB-SubCell"/>
</dbReference>
<evidence type="ECO:0000313" key="12">
    <source>
        <dbReference type="Proteomes" id="UP000037939"/>
    </source>
</evidence>
<comment type="subcellular location">
    <subcellularLocation>
        <location evidence="1">Cell membrane</location>
        <topology evidence="1">Multi-pass membrane protein</topology>
    </subcellularLocation>
</comment>
<dbReference type="InterPro" id="IPR004090">
    <property type="entry name" value="Chemotax_Me-accpt_rcpt"/>
</dbReference>
<dbReference type="PANTHER" id="PTHR32089:SF112">
    <property type="entry name" value="LYSOZYME-LIKE PROTEIN-RELATED"/>
    <property type="match status" value="1"/>
</dbReference>
<keyword evidence="4 9" id="KW-1133">Transmembrane helix</keyword>
<keyword evidence="3 9" id="KW-0812">Transmembrane</keyword>
<dbReference type="GO" id="GO:0007165">
    <property type="term" value="P:signal transduction"/>
    <property type="evidence" value="ECO:0007669"/>
    <property type="project" value="UniProtKB-KW"/>
</dbReference>
<evidence type="ECO:0000256" key="9">
    <source>
        <dbReference type="SAM" id="Phobius"/>
    </source>
</evidence>
<keyword evidence="2" id="KW-1003">Cell membrane</keyword>
<feature type="domain" description="Methyl-accepting transducer" evidence="10">
    <location>
        <begin position="264"/>
        <end position="500"/>
    </location>
</feature>
<organism evidence="11 12">
    <name type="scientific">Amantichitinum ursilacus</name>
    <dbReference type="NCBI Taxonomy" id="857265"/>
    <lineage>
        <taxon>Bacteria</taxon>
        <taxon>Pseudomonadati</taxon>
        <taxon>Pseudomonadota</taxon>
        <taxon>Betaproteobacteria</taxon>
        <taxon>Neisseriales</taxon>
        <taxon>Chitinibacteraceae</taxon>
        <taxon>Amantichitinum</taxon>
    </lineage>
</organism>
<dbReference type="AlphaFoldDB" id="A0A0N0XLH1"/>
<gene>
    <name evidence="11" type="primary">mcp4_1</name>
    <name evidence="11" type="ORF">WG78_01025</name>
</gene>
<dbReference type="Gene3D" id="1.10.287.950">
    <property type="entry name" value="Methyl-accepting chemotaxis protein"/>
    <property type="match status" value="1"/>
</dbReference>
<dbReference type="PATRIC" id="fig|857265.3.peg.219"/>
<evidence type="ECO:0000256" key="5">
    <source>
        <dbReference type="ARBA" id="ARBA00023136"/>
    </source>
</evidence>
<keyword evidence="6 8" id="KW-0807">Transducer</keyword>
<dbReference type="CDD" id="cd11386">
    <property type="entry name" value="MCP_signal"/>
    <property type="match status" value="1"/>
</dbReference>
<name>A0A0N0XLH1_9NEIS</name>